<protein>
    <recommendedName>
        <fullName evidence="6">DUF4142 domain-containing protein</fullName>
    </recommendedName>
</protein>
<dbReference type="Proteomes" id="UP000295709">
    <property type="component" value="Unassembled WGS sequence"/>
</dbReference>
<dbReference type="EMBL" id="RJTX01000004">
    <property type="protein sequence ID" value="ROH96323.1"/>
    <property type="molecule type" value="Genomic_DNA"/>
</dbReference>
<evidence type="ECO:0000256" key="1">
    <source>
        <dbReference type="SAM" id="SignalP"/>
    </source>
</evidence>
<evidence type="ECO:0000313" key="5">
    <source>
        <dbReference type="Proteomes" id="UP000295709"/>
    </source>
</evidence>
<evidence type="ECO:0000313" key="4">
    <source>
        <dbReference type="Proteomes" id="UP000269375"/>
    </source>
</evidence>
<evidence type="ECO:0008006" key="6">
    <source>
        <dbReference type="Google" id="ProtNLM"/>
    </source>
</evidence>
<feature type="signal peptide" evidence="1">
    <location>
        <begin position="1"/>
        <end position="18"/>
    </location>
</feature>
<dbReference type="AlphaFoldDB" id="A0A3N0VU31"/>
<keyword evidence="1" id="KW-0732">Signal</keyword>
<accession>A0A3N0VU31</accession>
<comment type="caution">
    <text evidence="2">The sequence shown here is derived from an EMBL/GenBank/DDBJ whole genome shotgun (WGS) entry which is preliminary data.</text>
</comment>
<dbReference type="RefSeq" id="WP_123264328.1">
    <property type="nucleotide sequence ID" value="NZ_RJTX01000004.1"/>
</dbReference>
<dbReference type="EMBL" id="SOQW01000006">
    <property type="protein sequence ID" value="TDX89849.1"/>
    <property type="molecule type" value="Genomic_DNA"/>
</dbReference>
<keyword evidence="5" id="KW-1185">Reference proteome</keyword>
<dbReference type="Proteomes" id="UP000269375">
    <property type="component" value="Unassembled WGS sequence"/>
</dbReference>
<evidence type="ECO:0000313" key="3">
    <source>
        <dbReference type="EMBL" id="TDX89849.1"/>
    </source>
</evidence>
<reference evidence="3 5" key="2">
    <citation type="submission" date="2019-03" db="EMBL/GenBank/DDBJ databases">
        <title>Genomic Encyclopedia of Archaeal and Bacterial Type Strains, Phase II (KMG-II): from individual species to whole genera.</title>
        <authorList>
            <person name="Goeker M."/>
        </authorList>
    </citation>
    <scope>NUCLEOTIDE SEQUENCE [LARGE SCALE GENOMIC DNA]</scope>
    <source>
        <strain evidence="3 5">DSM 15235</strain>
    </source>
</reference>
<sequence>MKLLLSLFAGLLLFFQSADIEALRNSYAKASQSNANTQSFINLAEKQSSSDVITTGYKAAAKIMEARITTEKNKRKSFIKSGATTLENVIKSNPNNAELRLIRLSVQENLPKIVGYRGSLKDDKTFLINNYSKQNAGLKNYIKRFASQSKTFTPADRALLK</sequence>
<gene>
    <name evidence="3" type="ORF">BCF50_3564</name>
    <name evidence="2" type="ORF">EGI05_17660</name>
</gene>
<dbReference type="OrthoDB" id="663842at2"/>
<reference evidence="4" key="1">
    <citation type="submission" date="2018-11" db="EMBL/GenBank/DDBJ databases">
        <title>Proposal to divide the Flavobacteriaceae and reorganize its genera based on Amino Acid Identity values calculated from whole genome sequences.</title>
        <authorList>
            <person name="Nicholson A.C."/>
            <person name="Gulvik C.A."/>
            <person name="Whitney A.M."/>
            <person name="Humrighouse B.W."/>
            <person name="Bell M."/>
            <person name="Holmes B."/>
            <person name="Steigerwalt A."/>
            <person name="Villarma A."/>
            <person name="Sheth M."/>
            <person name="Batra D."/>
            <person name="Pryor J."/>
            <person name="Bernardet J.-F."/>
            <person name="Hugo C."/>
            <person name="Kampfer P."/>
            <person name="Newman J."/>
            <person name="Mcquiston J.R."/>
        </authorList>
    </citation>
    <scope>NUCLEOTIDE SEQUENCE [LARGE SCALE GENOMIC DNA]</scope>
    <source>
        <strain evidence="4">DSM 15235</strain>
    </source>
</reference>
<feature type="chain" id="PRO_5018200883" description="DUF4142 domain-containing protein" evidence="1">
    <location>
        <begin position="19"/>
        <end position="161"/>
    </location>
</feature>
<evidence type="ECO:0000313" key="2">
    <source>
        <dbReference type="EMBL" id="ROH96323.1"/>
    </source>
</evidence>
<name>A0A3N0VU31_9FLAO</name>
<organism evidence="2 4">
    <name type="scientific">Chryseobacterium daecheongense</name>
    <dbReference type="NCBI Taxonomy" id="192389"/>
    <lineage>
        <taxon>Bacteria</taxon>
        <taxon>Pseudomonadati</taxon>
        <taxon>Bacteroidota</taxon>
        <taxon>Flavobacteriia</taxon>
        <taxon>Flavobacteriales</taxon>
        <taxon>Weeksellaceae</taxon>
        <taxon>Chryseobacterium group</taxon>
        <taxon>Chryseobacterium</taxon>
    </lineage>
</organism>
<proteinExistence type="predicted"/>